<dbReference type="EMBL" id="BARW01036414">
    <property type="protein sequence ID" value="GAJ17696.1"/>
    <property type="molecule type" value="Genomic_DNA"/>
</dbReference>
<evidence type="ECO:0000313" key="1">
    <source>
        <dbReference type="EMBL" id="GAJ17696.1"/>
    </source>
</evidence>
<proteinExistence type="predicted"/>
<organism evidence="1">
    <name type="scientific">marine sediment metagenome</name>
    <dbReference type="NCBI Taxonomy" id="412755"/>
    <lineage>
        <taxon>unclassified sequences</taxon>
        <taxon>metagenomes</taxon>
        <taxon>ecological metagenomes</taxon>
    </lineage>
</organism>
<dbReference type="AlphaFoldDB" id="X1VN93"/>
<comment type="caution">
    <text evidence="1">The sequence shown here is derived from an EMBL/GenBank/DDBJ whole genome shotgun (WGS) entry which is preliminary data.</text>
</comment>
<sequence>MTIDEAIRILNLDIESGCSTPPANLDEAEGLGIEALKHYKRHRHAFDDPQGYTLPGETTD</sequence>
<reference evidence="1" key="1">
    <citation type="journal article" date="2014" name="Front. Microbiol.">
        <title>High frequency of phylogenetically diverse reductive dehalogenase-homologous genes in deep subseafloor sedimentary metagenomes.</title>
        <authorList>
            <person name="Kawai M."/>
            <person name="Futagami T."/>
            <person name="Toyoda A."/>
            <person name="Takaki Y."/>
            <person name="Nishi S."/>
            <person name="Hori S."/>
            <person name="Arai W."/>
            <person name="Tsubouchi T."/>
            <person name="Morono Y."/>
            <person name="Uchiyama I."/>
            <person name="Ito T."/>
            <person name="Fujiyama A."/>
            <person name="Inagaki F."/>
            <person name="Takami H."/>
        </authorList>
    </citation>
    <scope>NUCLEOTIDE SEQUENCE</scope>
    <source>
        <strain evidence="1">Expedition CK06-06</strain>
    </source>
</reference>
<protein>
    <submittedName>
        <fullName evidence="1">Uncharacterized protein</fullName>
    </submittedName>
</protein>
<gene>
    <name evidence="1" type="ORF">S12H4_56522</name>
</gene>
<accession>X1VN93</accession>
<name>X1VN93_9ZZZZ</name>